<proteinExistence type="predicted"/>
<dbReference type="EMBL" id="JAAIJQ010000075">
    <property type="protein sequence ID" value="NEV64140.1"/>
    <property type="molecule type" value="Genomic_DNA"/>
</dbReference>
<feature type="compositionally biased region" description="Basic and acidic residues" evidence="1">
    <location>
        <begin position="179"/>
        <end position="201"/>
    </location>
</feature>
<dbReference type="Proteomes" id="UP000483379">
    <property type="component" value="Unassembled WGS sequence"/>
</dbReference>
<name>A0A6M0K341_9GAMM</name>
<organism evidence="2 3">
    <name type="scientific">Thiorhodococcus minor</name>
    <dbReference type="NCBI Taxonomy" id="57489"/>
    <lineage>
        <taxon>Bacteria</taxon>
        <taxon>Pseudomonadati</taxon>
        <taxon>Pseudomonadota</taxon>
        <taxon>Gammaproteobacteria</taxon>
        <taxon>Chromatiales</taxon>
        <taxon>Chromatiaceae</taxon>
        <taxon>Thiorhodococcus</taxon>
    </lineage>
</organism>
<accession>A0A6M0K341</accession>
<gene>
    <name evidence="2" type="ORF">G3446_20005</name>
</gene>
<sequence length="210" mass="23469">MRKDHFSPPAKWTREFRQALKLSDAHFKVYAYLEGGLESHATGIYFVTLAAIGEMVNEERDGVARIMEDLERIGLILWDQNADVVYVPCVCTEQFRWSGAPKKDPSKDFRVVEARRHIASLPPSNLVELLLSRWPIFKPEEGAYQGASVAPCQGAYQGAYQAPTTTTCSSPRSRSPAPDPDRRPDDALGIHFPAQDEHGLDILEDEEGAK</sequence>
<reference evidence="2 3" key="1">
    <citation type="submission" date="2020-02" db="EMBL/GenBank/DDBJ databases">
        <title>Genome sequences of Thiorhodococcus mannitoliphagus and Thiorhodococcus minor, purple sulfur photosynthetic bacteria in the gammaproteobacterial family, Chromatiaceae.</title>
        <authorList>
            <person name="Aviles F.A."/>
            <person name="Meyer T.E."/>
            <person name="Kyndt J.A."/>
        </authorList>
    </citation>
    <scope>NUCLEOTIDE SEQUENCE [LARGE SCALE GENOMIC DNA]</scope>
    <source>
        <strain evidence="2 3">DSM 11518</strain>
    </source>
</reference>
<keyword evidence="3" id="KW-1185">Reference proteome</keyword>
<comment type="caution">
    <text evidence="2">The sequence shown here is derived from an EMBL/GenBank/DDBJ whole genome shotgun (WGS) entry which is preliminary data.</text>
</comment>
<protein>
    <submittedName>
        <fullName evidence="2">Uncharacterized protein</fullName>
    </submittedName>
</protein>
<dbReference type="RefSeq" id="WP_164454674.1">
    <property type="nucleotide sequence ID" value="NZ_JAAIJQ010000075.1"/>
</dbReference>
<evidence type="ECO:0000313" key="2">
    <source>
        <dbReference type="EMBL" id="NEV64140.1"/>
    </source>
</evidence>
<evidence type="ECO:0000313" key="3">
    <source>
        <dbReference type="Proteomes" id="UP000483379"/>
    </source>
</evidence>
<feature type="region of interest" description="Disordered" evidence="1">
    <location>
        <begin position="162"/>
        <end position="210"/>
    </location>
</feature>
<feature type="compositionally biased region" description="Low complexity" evidence="1">
    <location>
        <begin position="162"/>
        <end position="176"/>
    </location>
</feature>
<evidence type="ECO:0000256" key="1">
    <source>
        <dbReference type="SAM" id="MobiDB-lite"/>
    </source>
</evidence>
<dbReference type="AlphaFoldDB" id="A0A6M0K341"/>